<dbReference type="HOGENOM" id="CLU_052837_0_0_1"/>
<feature type="compositionally biased region" description="Basic and acidic residues" evidence="10">
    <location>
        <begin position="327"/>
        <end position="339"/>
    </location>
</feature>
<dbReference type="AlphaFoldDB" id="A0A0C3RRI9"/>
<comment type="similarity">
    <text evidence="4">Belongs to the IWR1/SLC7A6OS family.</text>
</comment>
<comment type="subcellular location">
    <subcellularLocation>
        <location evidence="3">Cytoplasm</location>
    </subcellularLocation>
    <subcellularLocation>
        <location evidence="2">Nucleus</location>
    </subcellularLocation>
</comment>
<dbReference type="GO" id="GO:0015031">
    <property type="term" value="P:protein transport"/>
    <property type="evidence" value="ECO:0007669"/>
    <property type="project" value="UniProtKB-KW"/>
</dbReference>
<evidence type="ECO:0000256" key="3">
    <source>
        <dbReference type="ARBA" id="ARBA00004496"/>
    </source>
</evidence>
<keyword evidence="13" id="KW-1185">Reference proteome</keyword>
<sequence>MSLTTVSNPQENYTILRIKRKRNEEPLDALVIETAKRKKSRGHTEGLNVFQFAETVEEGAWDDEKQKKDLETRISTLARTSAKKDVQPPSAHPAPPSEATTNPPLSQIPISPAKSTSTPERKPLSKLRARVEDPLRKYTIVSAQGSSSRPSESAEWTTRKRSKITTPPKVHSYKDLQKATFTMYDAIPSTKSLASLASPSPGATGATELDPDMDKFLPMLQDYLKISGDAALTPSSSTNSTAEDDVGYVWDIFYSRPASYGEVYGDSAKVIGSVTGLPDDDAQGSSDESEYEDEDDEDSNAEDWYMNDYPEDEDERSDDDDGSEGSDIFHEASDHEDVVYGRGRWNLEPEDD</sequence>
<feature type="compositionally biased region" description="Acidic residues" evidence="10">
    <location>
        <begin position="278"/>
        <end position="301"/>
    </location>
</feature>
<proteinExistence type="inferred from homology"/>
<dbReference type="OrthoDB" id="6255506at2759"/>
<reference evidence="12 13" key="1">
    <citation type="journal article" date="2014" name="PLoS Genet.">
        <title>Analysis of the Phlebiopsis gigantea genome, transcriptome and secretome provides insight into its pioneer colonization strategies of wood.</title>
        <authorList>
            <person name="Hori C."/>
            <person name="Ishida T."/>
            <person name="Igarashi K."/>
            <person name="Samejima M."/>
            <person name="Suzuki H."/>
            <person name="Master E."/>
            <person name="Ferreira P."/>
            <person name="Ruiz-Duenas F.J."/>
            <person name="Held B."/>
            <person name="Canessa P."/>
            <person name="Larrondo L.F."/>
            <person name="Schmoll M."/>
            <person name="Druzhinina I.S."/>
            <person name="Kubicek C.P."/>
            <person name="Gaskell J.A."/>
            <person name="Kersten P."/>
            <person name="St John F."/>
            <person name="Glasner J."/>
            <person name="Sabat G."/>
            <person name="Splinter BonDurant S."/>
            <person name="Syed K."/>
            <person name="Yadav J."/>
            <person name="Mgbeahuruike A.C."/>
            <person name="Kovalchuk A."/>
            <person name="Asiegbu F.O."/>
            <person name="Lackner G."/>
            <person name="Hoffmeister D."/>
            <person name="Rencoret J."/>
            <person name="Gutierrez A."/>
            <person name="Sun H."/>
            <person name="Lindquist E."/>
            <person name="Barry K."/>
            <person name="Riley R."/>
            <person name="Grigoriev I.V."/>
            <person name="Henrissat B."/>
            <person name="Kues U."/>
            <person name="Berka R.M."/>
            <person name="Martinez A.T."/>
            <person name="Covert S.F."/>
            <person name="Blanchette R.A."/>
            <person name="Cullen D."/>
        </authorList>
    </citation>
    <scope>NUCLEOTIDE SEQUENCE [LARGE SCALE GENOMIC DNA]</scope>
    <source>
        <strain evidence="12 13">11061_1 CR5-6</strain>
    </source>
</reference>
<feature type="compositionally biased region" description="Basic and acidic residues" evidence="10">
    <location>
        <begin position="119"/>
        <end position="136"/>
    </location>
</feature>
<evidence type="ECO:0000256" key="4">
    <source>
        <dbReference type="ARBA" id="ARBA00010218"/>
    </source>
</evidence>
<evidence type="ECO:0000256" key="10">
    <source>
        <dbReference type="SAM" id="MobiDB-lite"/>
    </source>
</evidence>
<organism evidence="12 13">
    <name type="scientific">Phlebiopsis gigantea (strain 11061_1 CR5-6)</name>
    <name type="common">White-rot fungus</name>
    <name type="synonym">Peniophora gigantea</name>
    <dbReference type="NCBI Taxonomy" id="745531"/>
    <lineage>
        <taxon>Eukaryota</taxon>
        <taxon>Fungi</taxon>
        <taxon>Dikarya</taxon>
        <taxon>Basidiomycota</taxon>
        <taxon>Agaricomycotina</taxon>
        <taxon>Agaricomycetes</taxon>
        <taxon>Polyporales</taxon>
        <taxon>Phanerochaetaceae</taxon>
        <taxon>Phlebiopsis</taxon>
    </lineage>
</organism>
<name>A0A0C3RRI9_PHLG1</name>
<feature type="compositionally biased region" description="Polar residues" evidence="10">
    <location>
        <begin position="98"/>
        <end position="118"/>
    </location>
</feature>
<dbReference type="GO" id="GO:0005634">
    <property type="term" value="C:nucleus"/>
    <property type="evidence" value="ECO:0007669"/>
    <property type="project" value="UniProtKB-SubCell"/>
</dbReference>
<evidence type="ECO:0000256" key="7">
    <source>
        <dbReference type="ARBA" id="ARBA00022490"/>
    </source>
</evidence>
<dbReference type="InterPro" id="IPR040218">
    <property type="entry name" value="SLC7A6OS"/>
</dbReference>
<feature type="region of interest" description="Disordered" evidence="10">
    <location>
        <begin position="58"/>
        <end position="169"/>
    </location>
</feature>
<evidence type="ECO:0000313" key="13">
    <source>
        <dbReference type="Proteomes" id="UP000053257"/>
    </source>
</evidence>
<evidence type="ECO:0000256" key="2">
    <source>
        <dbReference type="ARBA" id="ARBA00004123"/>
    </source>
</evidence>
<keyword evidence="8" id="KW-0653">Protein transport</keyword>
<dbReference type="Proteomes" id="UP000053257">
    <property type="component" value="Unassembled WGS sequence"/>
</dbReference>
<feature type="compositionally biased region" description="Basic and acidic residues" evidence="10">
    <location>
        <begin position="62"/>
        <end position="72"/>
    </location>
</feature>
<evidence type="ECO:0000256" key="8">
    <source>
        <dbReference type="ARBA" id="ARBA00022927"/>
    </source>
</evidence>
<feature type="domain" description="Transcription factor Iwr1" evidence="11">
    <location>
        <begin position="247"/>
        <end position="313"/>
    </location>
</feature>
<keyword evidence="9" id="KW-0539">Nucleus</keyword>
<keyword evidence="7" id="KW-0963">Cytoplasm</keyword>
<feature type="compositionally biased region" description="Polar residues" evidence="10">
    <location>
        <begin position="141"/>
        <end position="156"/>
    </location>
</feature>
<accession>A0A0C3RRI9</accession>
<evidence type="ECO:0000256" key="5">
    <source>
        <dbReference type="ARBA" id="ARBA00017036"/>
    </source>
</evidence>
<dbReference type="PANTHER" id="PTHR31196">
    <property type="entry name" value="RNA POLYMERASE II NUCLEAR LOCALIZATION PROTEIN SLC7A6OS-RELATED"/>
    <property type="match status" value="1"/>
</dbReference>
<dbReference type="InterPro" id="IPR013883">
    <property type="entry name" value="TF_Iwr1_dom"/>
</dbReference>
<evidence type="ECO:0000313" key="12">
    <source>
        <dbReference type="EMBL" id="KIP02721.1"/>
    </source>
</evidence>
<dbReference type="PANTHER" id="PTHR31196:SF2">
    <property type="entry name" value="RNA POLYMERASE II NUCLEAR LOCALIZATION PROTEIN SLC7A6OS-RELATED"/>
    <property type="match status" value="1"/>
</dbReference>
<evidence type="ECO:0000256" key="1">
    <source>
        <dbReference type="ARBA" id="ARBA00003202"/>
    </source>
</evidence>
<evidence type="ECO:0000256" key="6">
    <source>
        <dbReference type="ARBA" id="ARBA00022448"/>
    </source>
</evidence>
<gene>
    <name evidence="12" type="ORF">PHLGIDRAFT_130582</name>
</gene>
<protein>
    <recommendedName>
        <fullName evidence="5">Probable RNA polymerase II nuclear localization protein SLC7A6OS</fullName>
    </recommendedName>
</protein>
<evidence type="ECO:0000256" key="9">
    <source>
        <dbReference type="ARBA" id="ARBA00023242"/>
    </source>
</evidence>
<dbReference type="STRING" id="745531.A0A0C3RRI9"/>
<comment type="function">
    <text evidence="1">Directs RNA polymerase II nuclear import.</text>
</comment>
<dbReference type="Pfam" id="PF08574">
    <property type="entry name" value="Iwr1"/>
    <property type="match status" value="1"/>
</dbReference>
<dbReference type="GO" id="GO:0032502">
    <property type="term" value="P:developmental process"/>
    <property type="evidence" value="ECO:0007669"/>
    <property type="project" value="TreeGrafter"/>
</dbReference>
<evidence type="ECO:0000259" key="11">
    <source>
        <dbReference type="Pfam" id="PF08574"/>
    </source>
</evidence>
<dbReference type="EMBL" id="KN840657">
    <property type="protein sequence ID" value="KIP02721.1"/>
    <property type="molecule type" value="Genomic_DNA"/>
</dbReference>
<keyword evidence="6" id="KW-0813">Transport</keyword>
<dbReference type="GO" id="GO:0005737">
    <property type="term" value="C:cytoplasm"/>
    <property type="evidence" value="ECO:0007669"/>
    <property type="project" value="UniProtKB-SubCell"/>
</dbReference>
<feature type="region of interest" description="Disordered" evidence="10">
    <location>
        <begin position="271"/>
        <end position="352"/>
    </location>
</feature>
<feature type="compositionally biased region" description="Acidic residues" evidence="10">
    <location>
        <begin position="309"/>
        <end position="324"/>
    </location>
</feature>